<protein>
    <submittedName>
        <fullName evidence="3">Inhibitor_I29 domain-containing protein</fullName>
    </submittedName>
</protein>
<gene>
    <name evidence="1" type="ORF">HPBE_LOCUS6625</name>
</gene>
<reference evidence="3" key="2">
    <citation type="submission" date="2019-09" db="UniProtKB">
        <authorList>
            <consortium name="WormBaseParasite"/>
        </authorList>
    </citation>
    <scope>IDENTIFICATION</scope>
</reference>
<dbReference type="AlphaFoldDB" id="A0A183FIC0"/>
<proteinExistence type="predicted"/>
<name>A0A183FIC0_HELPZ</name>
<evidence type="ECO:0000313" key="2">
    <source>
        <dbReference type="Proteomes" id="UP000050761"/>
    </source>
</evidence>
<accession>A0A3P7XUU6</accession>
<dbReference type="OrthoDB" id="418748at2759"/>
<accession>A0A183FIC0</accession>
<keyword evidence="2" id="KW-1185">Reference proteome</keyword>
<dbReference type="Proteomes" id="UP000050761">
    <property type="component" value="Unassembled WGS sequence"/>
</dbReference>
<evidence type="ECO:0000313" key="1">
    <source>
        <dbReference type="EMBL" id="VDO69069.1"/>
    </source>
</evidence>
<dbReference type="WBParaSite" id="HPBE_0000662401-mRNA-1">
    <property type="protein sequence ID" value="HPBE_0000662401-mRNA-1"/>
    <property type="gene ID" value="HPBE_0000662401"/>
</dbReference>
<sequence>MAVDSNVKERALEKKVLYHAFLRDKSHDNWQKYHEAKKATKKAVVVAKTKYYNHVYEKIQSRNGEPRLHRLAKNRHRLEDIEMFFDISDENSHLRMNRKEALKRWRHYFYGMSTEEFSHPAAPSADPIHGPIHNVTVEESEAALRKMRPSKATGPDELPGDLWKSKFWCFSEWLAKLLNHVLVENKVPNGWQESTTILIWKETDKPADCSIYRPIFLLPRRCFCA</sequence>
<dbReference type="EMBL" id="UZAH01025705">
    <property type="protein sequence ID" value="VDO69069.1"/>
    <property type="molecule type" value="Genomic_DNA"/>
</dbReference>
<reference evidence="1 2" key="1">
    <citation type="submission" date="2018-11" db="EMBL/GenBank/DDBJ databases">
        <authorList>
            <consortium name="Pathogen Informatics"/>
        </authorList>
    </citation>
    <scope>NUCLEOTIDE SEQUENCE [LARGE SCALE GENOMIC DNA]</scope>
</reference>
<organism evidence="2 3">
    <name type="scientific">Heligmosomoides polygyrus</name>
    <name type="common">Parasitic roundworm</name>
    <dbReference type="NCBI Taxonomy" id="6339"/>
    <lineage>
        <taxon>Eukaryota</taxon>
        <taxon>Metazoa</taxon>
        <taxon>Ecdysozoa</taxon>
        <taxon>Nematoda</taxon>
        <taxon>Chromadorea</taxon>
        <taxon>Rhabditida</taxon>
        <taxon>Rhabditina</taxon>
        <taxon>Rhabditomorpha</taxon>
        <taxon>Strongyloidea</taxon>
        <taxon>Heligmosomidae</taxon>
        <taxon>Heligmosomoides</taxon>
    </lineage>
</organism>
<dbReference type="PANTHER" id="PTHR47510:SF3">
    <property type="entry name" value="ENDO_EXONUCLEASE_PHOSPHATASE DOMAIN-CONTAINING PROTEIN"/>
    <property type="match status" value="1"/>
</dbReference>
<evidence type="ECO:0000313" key="3">
    <source>
        <dbReference type="WBParaSite" id="HPBE_0000662401-mRNA-1"/>
    </source>
</evidence>
<dbReference type="PANTHER" id="PTHR47510">
    <property type="entry name" value="REVERSE TRANSCRIPTASE DOMAIN-CONTAINING PROTEIN"/>
    <property type="match status" value="1"/>
</dbReference>